<feature type="domain" description="Type II secretion system protein GspF" evidence="8">
    <location>
        <begin position="59"/>
        <end position="180"/>
    </location>
</feature>
<keyword evidence="3" id="KW-1003">Cell membrane</keyword>
<dbReference type="AlphaFoldDB" id="A0A3B1E7A0"/>
<evidence type="ECO:0000256" key="3">
    <source>
        <dbReference type="ARBA" id="ARBA00022475"/>
    </source>
</evidence>
<organism evidence="9">
    <name type="scientific">hydrothermal vent metagenome</name>
    <dbReference type="NCBI Taxonomy" id="652676"/>
    <lineage>
        <taxon>unclassified sequences</taxon>
        <taxon>metagenomes</taxon>
        <taxon>ecological metagenomes</taxon>
    </lineage>
</organism>
<name>A0A3B1E7A0_9ZZZZ</name>
<accession>A0A3B1E7A0</accession>
<evidence type="ECO:0000256" key="6">
    <source>
        <dbReference type="ARBA" id="ARBA00023136"/>
    </source>
</evidence>
<gene>
    <name evidence="9" type="ORF">MNB_ARC-1_378</name>
</gene>
<evidence type="ECO:0000256" key="7">
    <source>
        <dbReference type="SAM" id="Phobius"/>
    </source>
</evidence>
<dbReference type="PANTHER" id="PTHR30012">
    <property type="entry name" value="GENERAL SECRETION PATHWAY PROTEIN"/>
    <property type="match status" value="1"/>
</dbReference>
<sequence>MSKIKIWYQEKQKLKYKTANSQVSFELPPNVIKIEKIKKLTQYIDVSFSSYNNVVNIFEELSIILNTNLALNDALTILIKGNRDLKMNTILYSMKRALENGKPISFALERYRKYIGYLPILFFDLGYANGNIKESISALSIILKENQKTKKQFVEALSYPFVLLATLLISIVLIFNFVIPRFEHMFAQFGSNLPLATQYLLATQSFFENQYMFIIFFICCLAVLLKYYMYKEYEYIDKILVCKLPIISKLYKNFILHRFFLALTMLVASKYRFQIALEGAKPIVKNKFIIHKIKLLINDIHNGYTVADAFERTDIFNDITIRLLYTGQQTNTIDTVLSNITNIYKQQLSSKIKYFSKTIGPFFIMIISIFILWLVFALMLPIWNLGSILK</sequence>
<comment type="subcellular location">
    <subcellularLocation>
        <location evidence="1">Cell membrane</location>
        <topology evidence="1">Multi-pass membrane protein</topology>
    </subcellularLocation>
</comment>
<reference evidence="9" key="1">
    <citation type="submission" date="2018-10" db="EMBL/GenBank/DDBJ databases">
        <authorList>
            <person name="Aoki K."/>
        </authorList>
    </citation>
    <scope>NUCLEOTIDE SEQUENCE</scope>
</reference>
<dbReference type="GO" id="GO:0005886">
    <property type="term" value="C:plasma membrane"/>
    <property type="evidence" value="ECO:0007669"/>
    <property type="project" value="UniProtKB-SubCell"/>
</dbReference>
<feature type="domain" description="Type II secretion system protein GspF" evidence="8">
    <location>
        <begin position="260"/>
        <end position="381"/>
    </location>
</feature>
<feature type="transmembrane region" description="Helical" evidence="7">
    <location>
        <begin position="211"/>
        <end position="230"/>
    </location>
</feature>
<proteinExistence type="inferred from homology"/>
<dbReference type="Gene3D" id="1.20.81.30">
    <property type="entry name" value="Type II secretion system (T2SS), domain F"/>
    <property type="match status" value="2"/>
</dbReference>
<evidence type="ECO:0000259" key="8">
    <source>
        <dbReference type="Pfam" id="PF00482"/>
    </source>
</evidence>
<dbReference type="Pfam" id="PF00482">
    <property type="entry name" value="T2SSF"/>
    <property type="match status" value="2"/>
</dbReference>
<dbReference type="InterPro" id="IPR018076">
    <property type="entry name" value="T2SS_GspF_dom"/>
</dbReference>
<evidence type="ECO:0000313" key="9">
    <source>
        <dbReference type="EMBL" id="VAY87448.1"/>
    </source>
</evidence>
<comment type="similarity">
    <text evidence="2">Belongs to the GSP F family.</text>
</comment>
<evidence type="ECO:0000256" key="2">
    <source>
        <dbReference type="ARBA" id="ARBA00005745"/>
    </source>
</evidence>
<keyword evidence="4 7" id="KW-0812">Transmembrane</keyword>
<evidence type="ECO:0000256" key="4">
    <source>
        <dbReference type="ARBA" id="ARBA00022692"/>
    </source>
</evidence>
<dbReference type="InterPro" id="IPR003004">
    <property type="entry name" value="GspF/PilC"/>
</dbReference>
<protein>
    <submittedName>
        <fullName evidence="9">MSHA biogenesis protein MshG</fullName>
    </submittedName>
</protein>
<dbReference type="PANTHER" id="PTHR30012:SF0">
    <property type="entry name" value="TYPE II SECRETION SYSTEM PROTEIN F-RELATED"/>
    <property type="match status" value="1"/>
</dbReference>
<keyword evidence="5 7" id="KW-1133">Transmembrane helix</keyword>
<dbReference type="InterPro" id="IPR042094">
    <property type="entry name" value="T2SS_GspF_sf"/>
</dbReference>
<feature type="transmembrane region" description="Helical" evidence="7">
    <location>
        <begin position="157"/>
        <end position="179"/>
    </location>
</feature>
<evidence type="ECO:0000256" key="5">
    <source>
        <dbReference type="ARBA" id="ARBA00022989"/>
    </source>
</evidence>
<dbReference type="PRINTS" id="PR00812">
    <property type="entry name" value="BCTERIALGSPF"/>
</dbReference>
<dbReference type="EMBL" id="UOYO01000026">
    <property type="protein sequence ID" value="VAY87448.1"/>
    <property type="molecule type" value="Genomic_DNA"/>
</dbReference>
<evidence type="ECO:0000256" key="1">
    <source>
        <dbReference type="ARBA" id="ARBA00004651"/>
    </source>
</evidence>
<feature type="transmembrane region" description="Helical" evidence="7">
    <location>
        <begin position="359"/>
        <end position="383"/>
    </location>
</feature>
<keyword evidence="6 7" id="KW-0472">Membrane</keyword>